<dbReference type="EMBL" id="CM055740">
    <property type="protein sequence ID" value="KAJ8002884.1"/>
    <property type="molecule type" value="Genomic_DNA"/>
</dbReference>
<organism evidence="1 2">
    <name type="scientific">Dallia pectoralis</name>
    <name type="common">Alaska blackfish</name>
    <dbReference type="NCBI Taxonomy" id="75939"/>
    <lineage>
        <taxon>Eukaryota</taxon>
        <taxon>Metazoa</taxon>
        <taxon>Chordata</taxon>
        <taxon>Craniata</taxon>
        <taxon>Vertebrata</taxon>
        <taxon>Euteleostomi</taxon>
        <taxon>Actinopterygii</taxon>
        <taxon>Neopterygii</taxon>
        <taxon>Teleostei</taxon>
        <taxon>Protacanthopterygii</taxon>
        <taxon>Esociformes</taxon>
        <taxon>Umbridae</taxon>
        <taxon>Dallia</taxon>
    </lineage>
</organism>
<comment type="caution">
    <text evidence="1">The sequence shown here is derived from an EMBL/GenBank/DDBJ whole genome shotgun (WGS) entry which is preliminary data.</text>
</comment>
<name>A0ACC2GGU4_DALPE</name>
<accession>A0ACC2GGU4</accession>
<gene>
    <name evidence="1" type="ORF">DPEC_G00163590</name>
</gene>
<proteinExistence type="predicted"/>
<evidence type="ECO:0000313" key="1">
    <source>
        <dbReference type="EMBL" id="KAJ8002884.1"/>
    </source>
</evidence>
<keyword evidence="2" id="KW-1185">Reference proteome</keyword>
<protein>
    <submittedName>
        <fullName evidence="1">Uncharacterized protein</fullName>
    </submittedName>
</protein>
<dbReference type="Proteomes" id="UP001157502">
    <property type="component" value="Chromosome 13"/>
</dbReference>
<reference evidence="1" key="1">
    <citation type="submission" date="2021-05" db="EMBL/GenBank/DDBJ databases">
        <authorList>
            <person name="Pan Q."/>
            <person name="Jouanno E."/>
            <person name="Zahm M."/>
            <person name="Klopp C."/>
            <person name="Cabau C."/>
            <person name="Louis A."/>
            <person name="Berthelot C."/>
            <person name="Parey E."/>
            <person name="Roest Crollius H."/>
            <person name="Montfort J."/>
            <person name="Robinson-Rechavi M."/>
            <person name="Bouchez O."/>
            <person name="Lampietro C."/>
            <person name="Lopez Roques C."/>
            <person name="Donnadieu C."/>
            <person name="Postlethwait J."/>
            <person name="Bobe J."/>
            <person name="Dillon D."/>
            <person name="Chandos A."/>
            <person name="von Hippel F."/>
            <person name="Guiguen Y."/>
        </authorList>
    </citation>
    <scope>NUCLEOTIDE SEQUENCE</scope>
    <source>
        <strain evidence="1">YG-Jan2019</strain>
    </source>
</reference>
<evidence type="ECO:0000313" key="2">
    <source>
        <dbReference type="Proteomes" id="UP001157502"/>
    </source>
</evidence>
<sequence length="190" mass="21241">MGDYQTPLVFLTFLQQQSCNNAELKRELDSLSYELKRTQDINCPGLGTNFHEEGELQTDGHYGSGRIYLGDLEPQVELELPVDPAEEAALRAVAAGLIEIADQLERSLVVQASENLTKKLMKFSVPMWRHHLALEVEWLKKQSLGSVLDHLPQERVILALTLTLVKGVCERAPGLLRSLFTTALQFTGAR</sequence>